<feature type="transmembrane region" description="Helical" evidence="1">
    <location>
        <begin position="199"/>
        <end position="216"/>
    </location>
</feature>
<keyword evidence="1" id="KW-0812">Transmembrane</keyword>
<evidence type="ECO:0000313" key="2">
    <source>
        <dbReference type="EMBL" id="TQV88400.1"/>
    </source>
</evidence>
<feature type="transmembrane region" description="Helical" evidence="1">
    <location>
        <begin position="144"/>
        <end position="162"/>
    </location>
</feature>
<feature type="transmembrane region" description="Helical" evidence="1">
    <location>
        <begin position="251"/>
        <end position="268"/>
    </location>
</feature>
<dbReference type="AlphaFoldDB" id="A0A545UG00"/>
<feature type="transmembrane region" description="Helical" evidence="1">
    <location>
        <begin position="304"/>
        <end position="326"/>
    </location>
</feature>
<feature type="transmembrane region" description="Helical" evidence="1">
    <location>
        <begin position="28"/>
        <end position="46"/>
    </location>
</feature>
<evidence type="ECO:0000256" key="1">
    <source>
        <dbReference type="SAM" id="Phobius"/>
    </source>
</evidence>
<dbReference type="InterPro" id="IPR006160">
    <property type="entry name" value="SCFA_transpt_AtoE"/>
</dbReference>
<accession>A0A545UG00</accession>
<dbReference type="PANTHER" id="PTHR41983">
    <property type="entry name" value="SHORT-CHAIN FATTY ACID TRANSPORTER-RELATED"/>
    <property type="match status" value="1"/>
</dbReference>
<proteinExistence type="predicted"/>
<dbReference type="Proteomes" id="UP000315439">
    <property type="component" value="Unassembled WGS sequence"/>
</dbReference>
<organism evidence="2 3">
    <name type="scientific">Aliikangiella coralliicola</name>
    <dbReference type="NCBI Taxonomy" id="2592383"/>
    <lineage>
        <taxon>Bacteria</taxon>
        <taxon>Pseudomonadati</taxon>
        <taxon>Pseudomonadota</taxon>
        <taxon>Gammaproteobacteria</taxon>
        <taxon>Oceanospirillales</taxon>
        <taxon>Pleioneaceae</taxon>
        <taxon>Aliikangiella</taxon>
    </lineage>
</organism>
<dbReference type="RefSeq" id="WP_142892908.1">
    <property type="nucleotide sequence ID" value="NZ_ML660162.1"/>
</dbReference>
<protein>
    <submittedName>
        <fullName evidence="2">Short-chain fatty acid transporter</fullName>
    </submittedName>
</protein>
<sequence>MIRTTVETSIKSSADFFSRIMQRWLPDAFLFAVILSAIVFICGLLFQDQTPVQMADHWGNGFWKLLSFSMQMVLILVLGHVLAMSRPVQTLLSKLASLAKTPTQAVVLVTGVSIIAAWINWGFGLVVGALVAREVATNVRHIHFPLLIASAYSGFLVWHGGLSGSIPLKLASTNQDSLNALLNGQVIEVSQTILAMENLIIVFALLISLPLLNVLMMPKENLIEFTGTETAEKTVDHTQLSPAEKLEHNPVISLLLAAMCGLYLVNYFVQGNGLNLNIINLSLLTLGVLLHGNPHNFLRAIKTAINGATGIILQFPIYAGLMGMMVQSGLADSVSNWFVEISTQDSFPVFTFISAGVVNFFVPSGGGQWAVQAPIVIPAAQSLSVPINNAAMAVAWGDAWTNMIQPFWALPLLGIAGLNIRQIMGFCTVVFIWSGILIGSLIYFLY</sequence>
<reference evidence="2 3" key="1">
    <citation type="submission" date="2019-07" db="EMBL/GenBank/DDBJ databases">
        <title>Draft genome for Aliikangiella sp. M105.</title>
        <authorList>
            <person name="Wang G."/>
        </authorList>
    </citation>
    <scope>NUCLEOTIDE SEQUENCE [LARGE SCALE GENOMIC DNA]</scope>
    <source>
        <strain evidence="2 3">M105</strain>
    </source>
</reference>
<feature type="transmembrane region" description="Helical" evidence="1">
    <location>
        <begin position="423"/>
        <end position="445"/>
    </location>
</feature>
<gene>
    <name evidence="2" type="ORF">FLL46_07715</name>
</gene>
<feature type="transmembrane region" description="Helical" evidence="1">
    <location>
        <begin position="66"/>
        <end position="85"/>
    </location>
</feature>
<feature type="transmembrane region" description="Helical" evidence="1">
    <location>
        <begin position="346"/>
        <end position="362"/>
    </location>
</feature>
<comment type="caution">
    <text evidence="2">The sequence shown here is derived from an EMBL/GenBank/DDBJ whole genome shotgun (WGS) entry which is preliminary data.</text>
</comment>
<dbReference type="EMBL" id="VIKS01000004">
    <property type="protein sequence ID" value="TQV88400.1"/>
    <property type="molecule type" value="Genomic_DNA"/>
</dbReference>
<feature type="transmembrane region" description="Helical" evidence="1">
    <location>
        <begin position="105"/>
        <end position="132"/>
    </location>
</feature>
<name>A0A545UG00_9GAMM</name>
<dbReference type="GO" id="GO:0005886">
    <property type="term" value="C:plasma membrane"/>
    <property type="evidence" value="ECO:0007669"/>
    <property type="project" value="TreeGrafter"/>
</dbReference>
<dbReference type="OrthoDB" id="9342495at2"/>
<dbReference type="Pfam" id="PF02667">
    <property type="entry name" value="SCFA_trans"/>
    <property type="match status" value="1"/>
</dbReference>
<keyword evidence="1" id="KW-0472">Membrane</keyword>
<dbReference type="PANTHER" id="PTHR41983:SF2">
    <property type="entry name" value="SHORT-CHAIN FATTY ACID TRANSPORTER-RELATED"/>
    <property type="match status" value="1"/>
</dbReference>
<keyword evidence="1" id="KW-1133">Transmembrane helix</keyword>
<evidence type="ECO:0000313" key="3">
    <source>
        <dbReference type="Proteomes" id="UP000315439"/>
    </source>
</evidence>
<keyword evidence="3" id="KW-1185">Reference proteome</keyword>